<dbReference type="RefSeq" id="WP_376852609.1">
    <property type="nucleotide sequence ID" value="NZ_JBHSMF010000015.1"/>
</dbReference>
<dbReference type="EMBL" id="JBHSMF010000015">
    <property type="protein sequence ID" value="MFC5500357.1"/>
    <property type="molecule type" value="Genomic_DNA"/>
</dbReference>
<keyword evidence="3" id="KW-1185">Reference proteome</keyword>
<protein>
    <submittedName>
        <fullName evidence="2">CAP domain-containing protein</fullName>
    </submittedName>
</protein>
<name>A0ABW0NMH7_9BURK</name>
<evidence type="ECO:0000259" key="1">
    <source>
        <dbReference type="Pfam" id="PF00188"/>
    </source>
</evidence>
<gene>
    <name evidence="2" type="ORF">ACFPOE_22635</name>
</gene>
<evidence type="ECO:0000313" key="3">
    <source>
        <dbReference type="Proteomes" id="UP001596037"/>
    </source>
</evidence>
<sequence>MFERALNLGPWSLVVAAAVAGCSLQQPAPAPQVAARARPRPVPPASSAPAEIVSDCGISKLRETVLVQVNAMRAAARSCGPRKMPAVRALAWNKALAEAAEQHSVDMVARRYFDHVSPDGRHVSQRVAAQGYKWRAVGENLAGGDTTVNGVLAGWLKSPDHCQNIMNPAFSDVGVSCVRQGGSKWGTYWTMVLAAHR</sequence>
<evidence type="ECO:0000313" key="2">
    <source>
        <dbReference type="EMBL" id="MFC5500357.1"/>
    </source>
</evidence>
<dbReference type="CDD" id="cd05379">
    <property type="entry name" value="CAP_bacterial"/>
    <property type="match status" value="1"/>
</dbReference>
<dbReference type="PANTHER" id="PTHR31157">
    <property type="entry name" value="SCP DOMAIN-CONTAINING PROTEIN"/>
    <property type="match status" value="1"/>
</dbReference>
<dbReference type="InterPro" id="IPR035940">
    <property type="entry name" value="CAP_sf"/>
</dbReference>
<dbReference type="PANTHER" id="PTHR31157:SF1">
    <property type="entry name" value="SCP DOMAIN-CONTAINING PROTEIN"/>
    <property type="match status" value="1"/>
</dbReference>
<dbReference type="PROSITE" id="PS51257">
    <property type="entry name" value="PROKAR_LIPOPROTEIN"/>
    <property type="match status" value="1"/>
</dbReference>
<dbReference type="Pfam" id="PF00188">
    <property type="entry name" value="CAP"/>
    <property type="match status" value="1"/>
</dbReference>
<feature type="domain" description="SCP" evidence="1">
    <location>
        <begin position="69"/>
        <end position="191"/>
    </location>
</feature>
<accession>A0ABW0NMH7</accession>
<dbReference type="Gene3D" id="3.40.33.10">
    <property type="entry name" value="CAP"/>
    <property type="match status" value="1"/>
</dbReference>
<dbReference type="InterPro" id="IPR014044">
    <property type="entry name" value="CAP_dom"/>
</dbReference>
<dbReference type="SUPFAM" id="SSF55797">
    <property type="entry name" value="PR-1-like"/>
    <property type="match status" value="1"/>
</dbReference>
<reference evidence="3" key="1">
    <citation type="journal article" date="2019" name="Int. J. Syst. Evol. Microbiol.">
        <title>The Global Catalogue of Microorganisms (GCM) 10K type strain sequencing project: providing services to taxonomists for standard genome sequencing and annotation.</title>
        <authorList>
            <consortium name="The Broad Institute Genomics Platform"/>
            <consortium name="The Broad Institute Genome Sequencing Center for Infectious Disease"/>
            <person name="Wu L."/>
            <person name="Ma J."/>
        </authorList>
    </citation>
    <scope>NUCLEOTIDE SEQUENCE [LARGE SCALE GENOMIC DNA]</scope>
    <source>
        <strain evidence="3">CCUG 57401</strain>
    </source>
</reference>
<organism evidence="2 3">
    <name type="scientific">Caenimonas terrae</name>
    <dbReference type="NCBI Taxonomy" id="696074"/>
    <lineage>
        <taxon>Bacteria</taxon>
        <taxon>Pseudomonadati</taxon>
        <taxon>Pseudomonadota</taxon>
        <taxon>Betaproteobacteria</taxon>
        <taxon>Burkholderiales</taxon>
        <taxon>Comamonadaceae</taxon>
        <taxon>Caenimonas</taxon>
    </lineage>
</organism>
<proteinExistence type="predicted"/>
<comment type="caution">
    <text evidence="2">The sequence shown here is derived from an EMBL/GenBank/DDBJ whole genome shotgun (WGS) entry which is preliminary data.</text>
</comment>
<dbReference type="Proteomes" id="UP001596037">
    <property type="component" value="Unassembled WGS sequence"/>
</dbReference>